<protein>
    <submittedName>
        <fullName evidence="1">Uncharacterized protein</fullName>
    </submittedName>
</protein>
<organism evidence="1 2">
    <name type="scientific">Neolentinus lepideus HHB14362 ss-1</name>
    <dbReference type="NCBI Taxonomy" id="1314782"/>
    <lineage>
        <taxon>Eukaryota</taxon>
        <taxon>Fungi</taxon>
        <taxon>Dikarya</taxon>
        <taxon>Basidiomycota</taxon>
        <taxon>Agaricomycotina</taxon>
        <taxon>Agaricomycetes</taxon>
        <taxon>Gloeophyllales</taxon>
        <taxon>Gloeophyllaceae</taxon>
        <taxon>Neolentinus</taxon>
    </lineage>
</organism>
<dbReference type="EMBL" id="KV425640">
    <property type="protein sequence ID" value="KZT19468.1"/>
    <property type="molecule type" value="Genomic_DNA"/>
</dbReference>
<sequence>MKGPYNPLKLVPGLPESVLKRILTFGTFIFLWAWLENDKDRREQDRAAQYESPVPHFTPSEVVWTEGIKLAAALTWYFWRSRSDYQQLRQEHRDNELRSMHARDSNGARSPTIARGGGTSWRDVSDLPAYNEHYYGQSLGRRAYFATVLSLGLLHVGYAERAAVTNLFLDPMSLVLAVSSLPLLSLILVRALWSHSFANSYWLSSLLQVGYNIRILR</sequence>
<evidence type="ECO:0000313" key="2">
    <source>
        <dbReference type="Proteomes" id="UP000076761"/>
    </source>
</evidence>
<gene>
    <name evidence="1" type="ORF">NEOLEDRAFT_967214</name>
</gene>
<dbReference type="AlphaFoldDB" id="A0A165NCL8"/>
<dbReference type="OrthoDB" id="10385835at2759"/>
<keyword evidence="2" id="KW-1185">Reference proteome</keyword>
<proteinExistence type="predicted"/>
<evidence type="ECO:0000313" key="1">
    <source>
        <dbReference type="EMBL" id="KZT19468.1"/>
    </source>
</evidence>
<dbReference type="InParanoid" id="A0A165NCL8"/>
<dbReference type="Proteomes" id="UP000076761">
    <property type="component" value="Unassembled WGS sequence"/>
</dbReference>
<accession>A0A165NCL8</accession>
<reference evidence="1 2" key="1">
    <citation type="journal article" date="2016" name="Mol. Biol. Evol.">
        <title>Comparative Genomics of Early-Diverging Mushroom-Forming Fungi Provides Insights into the Origins of Lignocellulose Decay Capabilities.</title>
        <authorList>
            <person name="Nagy L.G."/>
            <person name="Riley R."/>
            <person name="Tritt A."/>
            <person name="Adam C."/>
            <person name="Daum C."/>
            <person name="Floudas D."/>
            <person name="Sun H."/>
            <person name="Yadav J.S."/>
            <person name="Pangilinan J."/>
            <person name="Larsson K.H."/>
            <person name="Matsuura K."/>
            <person name="Barry K."/>
            <person name="Labutti K."/>
            <person name="Kuo R."/>
            <person name="Ohm R.A."/>
            <person name="Bhattacharya S.S."/>
            <person name="Shirouzu T."/>
            <person name="Yoshinaga Y."/>
            <person name="Martin F.M."/>
            <person name="Grigoriev I.V."/>
            <person name="Hibbett D.S."/>
        </authorList>
    </citation>
    <scope>NUCLEOTIDE SEQUENCE [LARGE SCALE GENOMIC DNA]</scope>
    <source>
        <strain evidence="1 2">HHB14362 ss-1</strain>
    </source>
</reference>
<name>A0A165NCL8_9AGAM</name>